<dbReference type="EMBL" id="LBMM01015292">
    <property type="protein sequence ID" value="KMQ84868.1"/>
    <property type="molecule type" value="Genomic_DNA"/>
</dbReference>
<proteinExistence type="predicted"/>
<name>A0A0J7K363_LASNI</name>
<sequence length="121" mass="13831">MASALDLSIGWGALIQETNLRNFLSLLTKDNNLLKGVNELRSGDCSIFCLVTIPRVRPHKYLDLTMAEALIFITFSMINDIVITISKRGTESLNKKLLQIPFKFYNQERGQVDKEDKTIRR</sequence>
<gene>
    <name evidence="2" type="ORF">RF55_16982</name>
</gene>
<organism evidence="2 3">
    <name type="scientific">Lasius niger</name>
    <name type="common">Black garden ant</name>
    <dbReference type="NCBI Taxonomy" id="67767"/>
    <lineage>
        <taxon>Eukaryota</taxon>
        <taxon>Metazoa</taxon>
        <taxon>Ecdysozoa</taxon>
        <taxon>Arthropoda</taxon>
        <taxon>Hexapoda</taxon>
        <taxon>Insecta</taxon>
        <taxon>Pterygota</taxon>
        <taxon>Neoptera</taxon>
        <taxon>Endopterygota</taxon>
        <taxon>Hymenoptera</taxon>
        <taxon>Apocrita</taxon>
        <taxon>Aculeata</taxon>
        <taxon>Formicoidea</taxon>
        <taxon>Formicidae</taxon>
        <taxon>Formicinae</taxon>
        <taxon>Lasius</taxon>
        <taxon>Lasius</taxon>
    </lineage>
</organism>
<dbReference type="AlphaFoldDB" id="A0A0J7K363"/>
<keyword evidence="1" id="KW-1133">Transmembrane helix</keyword>
<evidence type="ECO:0000313" key="2">
    <source>
        <dbReference type="EMBL" id="KMQ84868.1"/>
    </source>
</evidence>
<comment type="caution">
    <text evidence="2">The sequence shown here is derived from an EMBL/GenBank/DDBJ whole genome shotgun (WGS) entry which is preliminary data.</text>
</comment>
<keyword evidence="1" id="KW-0812">Transmembrane</keyword>
<keyword evidence="3" id="KW-1185">Reference proteome</keyword>
<reference evidence="2 3" key="1">
    <citation type="submission" date="2015-04" db="EMBL/GenBank/DDBJ databases">
        <title>Lasius niger genome sequencing.</title>
        <authorList>
            <person name="Konorov E.A."/>
            <person name="Nikitin M.A."/>
            <person name="Kirill M.V."/>
            <person name="Chang P."/>
        </authorList>
    </citation>
    <scope>NUCLEOTIDE SEQUENCE [LARGE SCALE GENOMIC DNA]</scope>
    <source>
        <tissue evidence="2">Whole</tissue>
    </source>
</reference>
<dbReference type="PaxDb" id="67767-A0A0J7K363"/>
<dbReference type="Proteomes" id="UP000036403">
    <property type="component" value="Unassembled WGS sequence"/>
</dbReference>
<accession>A0A0J7K363</accession>
<protein>
    <submittedName>
        <fullName evidence="2">Abc transporter permease</fullName>
    </submittedName>
</protein>
<feature type="transmembrane region" description="Helical" evidence="1">
    <location>
        <begin position="64"/>
        <end position="86"/>
    </location>
</feature>
<evidence type="ECO:0000313" key="3">
    <source>
        <dbReference type="Proteomes" id="UP000036403"/>
    </source>
</evidence>
<keyword evidence="1" id="KW-0472">Membrane</keyword>
<dbReference type="OrthoDB" id="7640079at2759"/>
<evidence type="ECO:0000256" key="1">
    <source>
        <dbReference type="SAM" id="Phobius"/>
    </source>
</evidence>